<sequence>MNEPQLKDLLDDLDAAKVECDAMSRLVVTRLAKQHIPYRAMLGQVELDGKVVSPHFWVETDGCVIDYRARQRLGGDQRVPHGVVPLEAVQAHYQGKQVVIDPLPDYLYEVAVKH</sequence>
<comment type="caution">
    <text evidence="1">The sequence shown here is derived from an EMBL/GenBank/DDBJ whole genome shotgun (WGS) entry which is preliminary data.</text>
</comment>
<accession>A0A2N8S4E8</accession>
<dbReference type="RefSeq" id="WP_102824256.1">
    <property type="nucleotide sequence ID" value="NZ_CP139348.1"/>
</dbReference>
<reference evidence="1 2" key="1">
    <citation type="submission" date="2018-01" db="EMBL/GenBank/DDBJ databases">
        <title>Denitrification phenotypes of diverse strains of Pseudomonas stutzeri.</title>
        <authorList>
            <person name="Milligan D.A."/>
            <person name="Bergaust L."/>
            <person name="Bakken L.R."/>
            <person name="Frostegard A."/>
        </authorList>
    </citation>
    <scope>NUCLEOTIDE SEQUENCE [LARGE SCALE GENOMIC DNA]</scope>
    <source>
        <strain evidence="1 2">KC</strain>
    </source>
</reference>
<proteinExistence type="predicted"/>
<dbReference type="Proteomes" id="UP000235925">
    <property type="component" value="Unassembled WGS sequence"/>
</dbReference>
<dbReference type="OrthoDB" id="489896at2"/>
<evidence type="ECO:0000313" key="2">
    <source>
        <dbReference type="Proteomes" id="UP000235925"/>
    </source>
</evidence>
<dbReference type="EMBL" id="POUN01000002">
    <property type="protein sequence ID" value="PNF81488.1"/>
    <property type="molecule type" value="Genomic_DNA"/>
</dbReference>
<gene>
    <name evidence="1" type="ORF">CXK92_06550</name>
</gene>
<dbReference type="AlphaFoldDB" id="A0A2N8S4E8"/>
<protein>
    <submittedName>
        <fullName evidence="1">Uncharacterized protein</fullName>
    </submittedName>
</protein>
<organism evidence="1 2">
    <name type="scientific">Stutzerimonas stutzeri</name>
    <name type="common">Pseudomonas stutzeri</name>
    <dbReference type="NCBI Taxonomy" id="316"/>
    <lineage>
        <taxon>Bacteria</taxon>
        <taxon>Pseudomonadati</taxon>
        <taxon>Pseudomonadota</taxon>
        <taxon>Gammaproteobacteria</taxon>
        <taxon>Pseudomonadales</taxon>
        <taxon>Pseudomonadaceae</taxon>
        <taxon>Stutzerimonas</taxon>
    </lineage>
</organism>
<name>A0A2N8S4E8_STUST</name>
<evidence type="ECO:0000313" key="1">
    <source>
        <dbReference type="EMBL" id="PNF81488.1"/>
    </source>
</evidence>